<dbReference type="KEGG" id="dfa:DFA_03125"/>
<dbReference type="RefSeq" id="XP_004362731.1">
    <property type="nucleotide sequence ID" value="XM_004362674.1"/>
</dbReference>
<keyword evidence="1" id="KW-0175">Coiled coil</keyword>
<gene>
    <name evidence="2" type="ORF">DFA_03125</name>
</gene>
<sequence>MLEVQKVVIFADSHSYTKLFQNEEFQNFVVVNIDTLTPSTDLNGFFRNGRDAACLCISKTQNYYKILNGHYQPLISKILATLSSLVGRINLSLFIVFDNNREVNQKDVFIQEIEEKQPIFKNLGRCYGIDSMWFGMDAENTKDKIYDGKQTNSFQWLDPSSGPLGGGSGSGTSKLKVILLCAILFLLLGIVTRLAVGQDGAHNSSLLWQGKWSQCQVDKKEMGDSIDECIILANTTQHALQLCNSGLDDKEAFYKKNRKADNETIYELENASKIDKEKISGLENASKIDKEKISGLEDTIKINNKTISGLENASKIDKEKISGLENTIIIQQNDVERWKATANSADLKNAFLEKEKIELIKQLAALQESELLKELKDCKSGLETCNQLLASDPSKTNPSSWDFWSNFWNPTNNK</sequence>
<reference evidence="3" key="1">
    <citation type="journal article" date="2011" name="Genome Res.">
        <title>Phylogeny-wide analysis of social amoeba genomes highlights ancient origins for complex intercellular communication.</title>
        <authorList>
            <person name="Heidel A.J."/>
            <person name="Lawal H.M."/>
            <person name="Felder M."/>
            <person name="Schilde C."/>
            <person name="Helps N.R."/>
            <person name="Tunggal B."/>
            <person name="Rivero F."/>
            <person name="John U."/>
            <person name="Schleicher M."/>
            <person name="Eichinger L."/>
            <person name="Platzer M."/>
            <person name="Noegel A.A."/>
            <person name="Schaap P."/>
            <person name="Gloeckner G."/>
        </authorList>
    </citation>
    <scope>NUCLEOTIDE SEQUENCE [LARGE SCALE GENOMIC DNA]</scope>
    <source>
        <strain evidence="3">SH3</strain>
    </source>
</reference>
<dbReference type="GeneID" id="14876698"/>
<accession>F4PGP6</accession>
<dbReference type="Proteomes" id="UP000007797">
    <property type="component" value="Unassembled WGS sequence"/>
</dbReference>
<name>F4PGP6_CACFS</name>
<proteinExistence type="predicted"/>
<dbReference type="AlphaFoldDB" id="F4PGP6"/>
<keyword evidence="3" id="KW-1185">Reference proteome</keyword>
<protein>
    <submittedName>
        <fullName evidence="2">Uncharacterized protein</fullName>
    </submittedName>
</protein>
<dbReference type="EMBL" id="GL883006">
    <property type="protein sequence ID" value="EGG24880.1"/>
    <property type="molecule type" value="Genomic_DNA"/>
</dbReference>
<evidence type="ECO:0000256" key="1">
    <source>
        <dbReference type="SAM" id="Coils"/>
    </source>
</evidence>
<feature type="coiled-coil region" evidence="1">
    <location>
        <begin position="335"/>
        <end position="369"/>
    </location>
</feature>
<evidence type="ECO:0000313" key="3">
    <source>
        <dbReference type="Proteomes" id="UP000007797"/>
    </source>
</evidence>
<organism evidence="2 3">
    <name type="scientific">Cavenderia fasciculata</name>
    <name type="common">Slime mold</name>
    <name type="synonym">Dictyostelium fasciculatum</name>
    <dbReference type="NCBI Taxonomy" id="261658"/>
    <lineage>
        <taxon>Eukaryota</taxon>
        <taxon>Amoebozoa</taxon>
        <taxon>Evosea</taxon>
        <taxon>Eumycetozoa</taxon>
        <taxon>Dictyostelia</taxon>
        <taxon>Acytosteliales</taxon>
        <taxon>Cavenderiaceae</taxon>
        <taxon>Cavenderia</taxon>
    </lineage>
</organism>
<evidence type="ECO:0000313" key="2">
    <source>
        <dbReference type="EMBL" id="EGG24880.1"/>
    </source>
</evidence>